<comment type="caution">
    <text evidence="2">The sequence shown here is derived from an EMBL/GenBank/DDBJ whole genome shotgun (WGS) entry which is preliminary data.</text>
</comment>
<gene>
    <name evidence="2" type="ORF">PLEPLA_LOCUS43916</name>
</gene>
<sequence length="171" mass="18486">MVTAIRGLRGVRLGQRGRLERQLTEESALTLDDSTDSSPQGSALPVIPRDCGLYSTGICLVISVPHPAEEKDIHLTLMLTTAQPTLRVWLPLLRASQDDGEVRAALGTSSQWRGLRPRDALAAISQGPPVIASPDGLQVTPGRPCDGRWTSLVLEKVTPYQNAVAQPFMQI</sequence>
<accession>A0A9N7Z9I6</accession>
<protein>
    <submittedName>
        <fullName evidence="2">Uncharacterized protein</fullName>
    </submittedName>
</protein>
<dbReference type="AlphaFoldDB" id="A0A9N7Z9I6"/>
<dbReference type="Proteomes" id="UP001153269">
    <property type="component" value="Unassembled WGS sequence"/>
</dbReference>
<evidence type="ECO:0000313" key="2">
    <source>
        <dbReference type="EMBL" id="CAB1456135.1"/>
    </source>
</evidence>
<feature type="compositionally biased region" description="Low complexity" evidence="1">
    <location>
        <begin position="29"/>
        <end position="38"/>
    </location>
</feature>
<proteinExistence type="predicted"/>
<dbReference type="EMBL" id="CADEAL010004287">
    <property type="protein sequence ID" value="CAB1456135.1"/>
    <property type="molecule type" value="Genomic_DNA"/>
</dbReference>
<evidence type="ECO:0000313" key="3">
    <source>
        <dbReference type="Proteomes" id="UP001153269"/>
    </source>
</evidence>
<reference evidence="2" key="1">
    <citation type="submission" date="2020-03" db="EMBL/GenBank/DDBJ databases">
        <authorList>
            <person name="Weist P."/>
        </authorList>
    </citation>
    <scope>NUCLEOTIDE SEQUENCE</scope>
</reference>
<name>A0A9N7Z9I6_PLEPL</name>
<feature type="region of interest" description="Disordered" evidence="1">
    <location>
        <begin position="24"/>
        <end position="43"/>
    </location>
</feature>
<organism evidence="2 3">
    <name type="scientific">Pleuronectes platessa</name>
    <name type="common">European plaice</name>
    <dbReference type="NCBI Taxonomy" id="8262"/>
    <lineage>
        <taxon>Eukaryota</taxon>
        <taxon>Metazoa</taxon>
        <taxon>Chordata</taxon>
        <taxon>Craniata</taxon>
        <taxon>Vertebrata</taxon>
        <taxon>Euteleostomi</taxon>
        <taxon>Actinopterygii</taxon>
        <taxon>Neopterygii</taxon>
        <taxon>Teleostei</taxon>
        <taxon>Neoteleostei</taxon>
        <taxon>Acanthomorphata</taxon>
        <taxon>Carangaria</taxon>
        <taxon>Pleuronectiformes</taxon>
        <taxon>Pleuronectoidei</taxon>
        <taxon>Pleuronectidae</taxon>
        <taxon>Pleuronectes</taxon>
    </lineage>
</organism>
<keyword evidence="3" id="KW-1185">Reference proteome</keyword>
<evidence type="ECO:0000256" key="1">
    <source>
        <dbReference type="SAM" id="MobiDB-lite"/>
    </source>
</evidence>